<dbReference type="EMBL" id="ML119107">
    <property type="protein sequence ID" value="RPB16884.1"/>
    <property type="molecule type" value="Genomic_DNA"/>
</dbReference>
<feature type="compositionally biased region" description="Pro residues" evidence="1">
    <location>
        <begin position="20"/>
        <end position="37"/>
    </location>
</feature>
<proteinExistence type="predicted"/>
<gene>
    <name evidence="2" type="ORF">P167DRAFT_198046</name>
</gene>
<sequence length="73" mass="8341">MNDIIKQKNKQTPSGKTVVSPPPPLPSPNQPRKPPNTPQCYLNPPHRARDACAMPPKKNRSSRHRKRKRKKGR</sequence>
<reference evidence="2 3" key="1">
    <citation type="journal article" date="2018" name="Nat. Ecol. Evol.">
        <title>Pezizomycetes genomes reveal the molecular basis of ectomycorrhizal truffle lifestyle.</title>
        <authorList>
            <person name="Murat C."/>
            <person name="Payen T."/>
            <person name="Noel B."/>
            <person name="Kuo A."/>
            <person name="Morin E."/>
            <person name="Chen J."/>
            <person name="Kohler A."/>
            <person name="Krizsan K."/>
            <person name="Balestrini R."/>
            <person name="Da Silva C."/>
            <person name="Montanini B."/>
            <person name="Hainaut M."/>
            <person name="Levati E."/>
            <person name="Barry K.W."/>
            <person name="Belfiori B."/>
            <person name="Cichocki N."/>
            <person name="Clum A."/>
            <person name="Dockter R.B."/>
            <person name="Fauchery L."/>
            <person name="Guy J."/>
            <person name="Iotti M."/>
            <person name="Le Tacon F."/>
            <person name="Lindquist E.A."/>
            <person name="Lipzen A."/>
            <person name="Malagnac F."/>
            <person name="Mello A."/>
            <person name="Molinier V."/>
            <person name="Miyauchi S."/>
            <person name="Poulain J."/>
            <person name="Riccioni C."/>
            <person name="Rubini A."/>
            <person name="Sitrit Y."/>
            <person name="Splivallo R."/>
            <person name="Traeger S."/>
            <person name="Wang M."/>
            <person name="Zifcakova L."/>
            <person name="Wipf D."/>
            <person name="Zambonelli A."/>
            <person name="Paolocci F."/>
            <person name="Nowrousian M."/>
            <person name="Ottonello S."/>
            <person name="Baldrian P."/>
            <person name="Spatafora J.W."/>
            <person name="Henrissat B."/>
            <person name="Nagy L.G."/>
            <person name="Aury J.M."/>
            <person name="Wincker P."/>
            <person name="Grigoriev I.V."/>
            <person name="Bonfante P."/>
            <person name="Martin F.M."/>
        </authorList>
    </citation>
    <scope>NUCLEOTIDE SEQUENCE [LARGE SCALE GENOMIC DNA]</scope>
    <source>
        <strain evidence="2 3">CCBAS932</strain>
    </source>
</reference>
<evidence type="ECO:0000313" key="3">
    <source>
        <dbReference type="Proteomes" id="UP000277580"/>
    </source>
</evidence>
<feature type="compositionally biased region" description="Basic residues" evidence="1">
    <location>
        <begin position="57"/>
        <end position="73"/>
    </location>
</feature>
<dbReference type="AlphaFoldDB" id="A0A3N4L240"/>
<evidence type="ECO:0000313" key="2">
    <source>
        <dbReference type="EMBL" id="RPB16884.1"/>
    </source>
</evidence>
<name>A0A3N4L240_9PEZI</name>
<accession>A0A3N4L240</accession>
<keyword evidence="3" id="KW-1185">Reference proteome</keyword>
<evidence type="ECO:0000256" key="1">
    <source>
        <dbReference type="SAM" id="MobiDB-lite"/>
    </source>
</evidence>
<protein>
    <submittedName>
        <fullName evidence="2">Uncharacterized protein</fullName>
    </submittedName>
</protein>
<feature type="region of interest" description="Disordered" evidence="1">
    <location>
        <begin position="1"/>
        <end position="73"/>
    </location>
</feature>
<dbReference type="InParanoid" id="A0A3N4L240"/>
<dbReference type="Proteomes" id="UP000277580">
    <property type="component" value="Unassembled WGS sequence"/>
</dbReference>
<organism evidence="2 3">
    <name type="scientific">Morchella conica CCBAS932</name>
    <dbReference type="NCBI Taxonomy" id="1392247"/>
    <lineage>
        <taxon>Eukaryota</taxon>
        <taxon>Fungi</taxon>
        <taxon>Dikarya</taxon>
        <taxon>Ascomycota</taxon>
        <taxon>Pezizomycotina</taxon>
        <taxon>Pezizomycetes</taxon>
        <taxon>Pezizales</taxon>
        <taxon>Morchellaceae</taxon>
        <taxon>Morchella</taxon>
    </lineage>
</organism>